<dbReference type="InterPro" id="IPR021814">
    <property type="entry name" value="DUF3394"/>
</dbReference>
<feature type="transmembrane region" description="Helical" evidence="2">
    <location>
        <begin position="106"/>
        <end position="126"/>
    </location>
</feature>
<evidence type="ECO:0000256" key="2">
    <source>
        <dbReference type="SAM" id="Phobius"/>
    </source>
</evidence>
<dbReference type="PANTHER" id="PTHR43849:SF2">
    <property type="entry name" value="BLL3936 PROTEIN"/>
    <property type="match status" value="1"/>
</dbReference>
<dbReference type="PANTHER" id="PTHR43849">
    <property type="entry name" value="BLL3936 PROTEIN"/>
    <property type="match status" value="1"/>
</dbReference>
<feature type="transmembrane region" description="Helical" evidence="2">
    <location>
        <begin position="268"/>
        <end position="293"/>
    </location>
</feature>
<dbReference type="Pfam" id="PF06808">
    <property type="entry name" value="DctM"/>
    <property type="match status" value="1"/>
</dbReference>
<name>A0A0F9JWD8_9ZZZZ</name>
<gene>
    <name evidence="4" type="ORF">LCGC14_1403420</name>
</gene>
<evidence type="ECO:0000313" key="4">
    <source>
        <dbReference type="EMBL" id="KKM74134.1"/>
    </source>
</evidence>
<feature type="transmembrane region" description="Helical" evidence="2">
    <location>
        <begin position="133"/>
        <end position="151"/>
    </location>
</feature>
<reference evidence="4" key="1">
    <citation type="journal article" date="2015" name="Nature">
        <title>Complex archaea that bridge the gap between prokaryotes and eukaryotes.</title>
        <authorList>
            <person name="Spang A."/>
            <person name="Saw J.H."/>
            <person name="Jorgensen S.L."/>
            <person name="Zaremba-Niedzwiedzka K."/>
            <person name="Martijn J."/>
            <person name="Lind A.E."/>
            <person name="van Eijk R."/>
            <person name="Schleper C."/>
            <person name="Guy L."/>
            <person name="Ettema T.J."/>
        </authorList>
    </citation>
    <scope>NUCLEOTIDE SEQUENCE</scope>
</reference>
<feature type="transmembrane region" description="Helical" evidence="2">
    <location>
        <begin position="499"/>
        <end position="523"/>
    </location>
</feature>
<keyword evidence="2" id="KW-0472">Membrane</keyword>
<keyword evidence="2" id="KW-0812">Transmembrane</keyword>
<feature type="transmembrane region" description="Helical" evidence="2">
    <location>
        <begin position="374"/>
        <end position="393"/>
    </location>
</feature>
<sequence>MTATPLVDPNDAAESAGDRTLGTGMTKTARSIAVAYALFHVYTAGFGNFPSLIQRSTHVGFALVLVFMLYSARGKGGRTPSYLDWVFVAVSLAATAWVSLNFDRFMARQALTAIDIALGTMLIITVLEAARRVIGPSFTILAVCALAYAFWGRLVPMPFTHRGFDLSVVVNHLYTSDLGLWGTTTSVTASVVSIFIVFGTVLLLTGGAKTFMDLALVLAGRSIGGPAKVATIASSLFGTVSGSAVANVAVTGNFTIPMMRRLNYDRHFAAAVEATASTGGQLMPPLMGAGAFIMAELLGLPYVDIMLAATIPALLFYLGVFVAIHQGSKVRGYSALPRDQIPSLREALRWQATLPLVAAIAVLLYLLMSGSSPQRAGFMGTMVASVIYLVGNFRLSGFKGRMLMLLKALETSGYALILIAVLAATAQILIGIIGLSGIGVRFTSILISITSGDMALGLVISMVVALILGMGIPTTGAYLIAASVLAPALIRLGTEDLAAHLFIFYFAIISAITPPVCAAVFVAAGIAQAKWFKTALIATQMGLVAFLIPFMFVNTPGLLMQGNVSTILWTTFSAAIGVIALASAVMGHFLRPSRIWESALLLLGALMLIKPGSWTDSMGLITVAAVVALQYFSFLQPNQEGSHDGARPTDR</sequence>
<feature type="transmembrane region" description="Helical" evidence="2">
    <location>
        <begin position="82"/>
        <end position="100"/>
    </location>
</feature>
<proteinExistence type="predicted"/>
<feature type="transmembrane region" description="Helical" evidence="2">
    <location>
        <begin position="52"/>
        <end position="70"/>
    </location>
</feature>
<feature type="domain" description="TRAP C4-dicarboxylate transport system permease DctM subunit" evidence="3">
    <location>
        <begin position="122"/>
        <end position="562"/>
    </location>
</feature>
<comment type="caution">
    <text evidence="4">The sequence shown here is derived from an EMBL/GenBank/DDBJ whole genome shotgun (WGS) entry which is preliminary data.</text>
</comment>
<organism evidence="4">
    <name type="scientific">marine sediment metagenome</name>
    <dbReference type="NCBI Taxonomy" id="412755"/>
    <lineage>
        <taxon>unclassified sequences</taxon>
        <taxon>metagenomes</taxon>
        <taxon>ecological metagenomes</taxon>
    </lineage>
</organism>
<evidence type="ECO:0000259" key="3">
    <source>
        <dbReference type="Pfam" id="PF06808"/>
    </source>
</evidence>
<dbReference type="NCBIfam" id="TIGR02123">
    <property type="entry name" value="TRAP_fused"/>
    <property type="match status" value="1"/>
</dbReference>
<dbReference type="InterPro" id="IPR010656">
    <property type="entry name" value="DctM"/>
</dbReference>
<feature type="transmembrane region" description="Helical" evidence="2">
    <location>
        <begin position="535"/>
        <end position="555"/>
    </location>
</feature>
<dbReference type="AlphaFoldDB" id="A0A0F9JWD8"/>
<feature type="transmembrane region" description="Helical" evidence="2">
    <location>
        <begin position="180"/>
        <end position="204"/>
    </location>
</feature>
<evidence type="ECO:0000256" key="1">
    <source>
        <dbReference type="SAM" id="MobiDB-lite"/>
    </source>
</evidence>
<dbReference type="EMBL" id="LAZR01009189">
    <property type="protein sequence ID" value="KKM74134.1"/>
    <property type="molecule type" value="Genomic_DNA"/>
</dbReference>
<dbReference type="Pfam" id="PF11874">
    <property type="entry name" value="DUF3394"/>
    <property type="match status" value="1"/>
</dbReference>
<feature type="region of interest" description="Disordered" evidence="1">
    <location>
        <begin position="1"/>
        <end position="20"/>
    </location>
</feature>
<feature type="transmembrane region" description="Helical" evidence="2">
    <location>
        <begin position="347"/>
        <end position="368"/>
    </location>
</feature>
<protein>
    <recommendedName>
        <fullName evidence="3">TRAP C4-dicarboxylate transport system permease DctM subunit domain-containing protein</fullName>
    </recommendedName>
</protein>
<accession>A0A0F9JWD8</accession>
<feature type="transmembrane region" description="Helical" evidence="2">
    <location>
        <begin position="445"/>
        <end position="468"/>
    </location>
</feature>
<keyword evidence="2" id="KW-1133">Transmembrane helix</keyword>
<feature type="transmembrane region" description="Helical" evidence="2">
    <location>
        <begin position="567"/>
        <end position="590"/>
    </location>
</feature>
<feature type="transmembrane region" description="Helical" evidence="2">
    <location>
        <begin position="414"/>
        <end position="439"/>
    </location>
</feature>
<dbReference type="InterPro" id="IPR011853">
    <property type="entry name" value="TRAP_DctM-Dct_fused"/>
</dbReference>
<feature type="transmembrane region" description="Helical" evidence="2">
    <location>
        <begin position="305"/>
        <end position="326"/>
    </location>
</feature>